<evidence type="ECO:0000256" key="7">
    <source>
        <dbReference type="SAM" id="MobiDB-lite"/>
    </source>
</evidence>
<comment type="similarity">
    <text evidence="6">Belongs to the TiaS family.</text>
</comment>
<dbReference type="EC" id="6.3.4.22" evidence="6"/>
<evidence type="ECO:0000256" key="4">
    <source>
        <dbReference type="ARBA" id="ARBA00022741"/>
    </source>
</evidence>
<evidence type="ECO:0000256" key="1">
    <source>
        <dbReference type="ARBA" id="ARBA00022490"/>
    </source>
</evidence>
<dbReference type="GO" id="GO:0005737">
    <property type="term" value="C:cytoplasm"/>
    <property type="evidence" value="ECO:0007669"/>
    <property type="project" value="UniProtKB-SubCell"/>
</dbReference>
<comment type="function">
    <text evidence="6">ATP-dependent agmatine transferase that catalyzes the formation of 2-agmatinylcytidine (agm2C) at the wobble position (C34) of tRNA(Ile2), converting the codon specificity from AUG to AUA.</text>
</comment>
<evidence type="ECO:0000313" key="11">
    <source>
        <dbReference type="EMBL" id="MBX8631845.1"/>
    </source>
</evidence>
<dbReference type="InterPro" id="IPR013696">
    <property type="entry name" value="TiaS_FLD"/>
</dbReference>
<dbReference type="Pfam" id="PF23783">
    <property type="entry name" value="Zn_ribbon_TiaS"/>
    <property type="match status" value="1"/>
</dbReference>
<dbReference type="GO" id="GO:0005524">
    <property type="term" value="F:ATP binding"/>
    <property type="evidence" value="ECO:0007669"/>
    <property type="project" value="UniProtKB-KW"/>
</dbReference>
<dbReference type="Pfam" id="PF22641">
    <property type="entry name" value="TiaS_TCKD"/>
    <property type="match status" value="1"/>
</dbReference>
<comment type="caution">
    <text evidence="12">The sequence shown here is derived from an EMBL/GenBank/DDBJ whole genome shotgun (WGS) entry which is preliminary data.</text>
</comment>
<evidence type="ECO:0000259" key="10">
    <source>
        <dbReference type="Pfam" id="PF23783"/>
    </source>
</evidence>
<name>A0A8J8CD87_9ARCH</name>
<feature type="domain" description="TiaS FLD" evidence="8">
    <location>
        <begin position="160"/>
        <end position="271"/>
    </location>
</feature>
<dbReference type="Proteomes" id="UP000750197">
    <property type="component" value="Unassembled WGS sequence"/>
</dbReference>
<feature type="domain" description="TiaS-like TCKD" evidence="9">
    <location>
        <begin position="4"/>
        <end position="156"/>
    </location>
</feature>
<comment type="subcellular location">
    <subcellularLocation>
        <location evidence="6">Cytoplasm</location>
    </subcellularLocation>
</comment>
<keyword evidence="2 6" id="KW-0436">Ligase</keyword>
<dbReference type="InterPro" id="IPR024913">
    <property type="entry name" value="tRNA_Ile2__agm2C_synt"/>
</dbReference>
<dbReference type="Gene3D" id="3.30.70.2200">
    <property type="match status" value="1"/>
</dbReference>
<dbReference type="InterPro" id="IPR055394">
    <property type="entry name" value="Zn_ribbon_TiaS"/>
</dbReference>
<evidence type="ECO:0000256" key="6">
    <source>
        <dbReference type="HAMAP-Rule" id="MF_01892"/>
    </source>
</evidence>
<dbReference type="Pfam" id="PF08489">
    <property type="entry name" value="TiaS_FLD"/>
    <property type="match status" value="1"/>
</dbReference>
<dbReference type="InterPro" id="IPR053870">
    <property type="entry name" value="TiaS-like_TCKD"/>
</dbReference>
<dbReference type="HAMAP" id="MF_01892">
    <property type="entry name" value="tRNA_Ile2_agm2C_synt"/>
    <property type="match status" value="1"/>
</dbReference>
<reference evidence="12" key="1">
    <citation type="submission" date="2021-05" db="EMBL/GenBank/DDBJ databases">
        <title>Genomic insights into ecological role and evolution of a novel Thermoplasmata order Candidatus Sysuiplasmatales.</title>
        <authorList>
            <person name="Yuan Y."/>
        </authorList>
    </citation>
    <scope>NUCLEOTIDE SEQUENCE</scope>
    <source>
        <strain evidence="12">TUT19-bin139</strain>
        <strain evidence="11">YP2-bin.285</strain>
    </source>
</reference>
<feature type="region of interest" description="Disordered" evidence="7">
    <location>
        <begin position="408"/>
        <end position="438"/>
    </location>
</feature>
<dbReference type="Proteomes" id="UP000716004">
    <property type="component" value="Unassembled WGS sequence"/>
</dbReference>
<evidence type="ECO:0000256" key="2">
    <source>
        <dbReference type="ARBA" id="ARBA00022598"/>
    </source>
</evidence>
<gene>
    <name evidence="6" type="primary">tiaS</name>
    <name evidence="11" type="ORF">J9259_04920</name>
    <name evidence="12" type="ORF">KIY12_01415</name>
</gene>
<feature type="domain" description="TiaS C-terminal zinc ribbon" evidence="10">
    <location>
        <begin position="376"/>
        <end position="415"/>
    </location>
</feature>
<evidence type="ECO:0000259" key="8">
    <source>
        <dbReference type="Pfam" id="PF08489"/>
    </source>
</evidence>
<proteinExistence type="inferred from homology"/>
<protein>
    <recommendedName>
        <fullName evidence="6">tRNA(Ile2) 2-agmatinylcytidine synthetase TiaS</fullName>
        <shortName evidence="6">tRNA(Ile2)-agm2C synthetase</shortName>
        <ecNumber evidence="6">6.3.4.22</ecNumber>
    </recommendedName>
    <alternativeName>
        <fullName evidence="6">tRNA(Ile2) agmatidine synthetase</fullName>
    </alternativeName>
</protein>
<keyword evidence="4 6" id="KW-0547">Nucleotide-binding</keyword>
<dbReference type="EMBL" id="JAGVSJ010000009">
    <property type="protein sequence ID" value="MBX8631845.1"/>
    <property type="molecule type" value="Genomic_DNA"/>
</dbReference>
<organism evidence="12 13">
    <name type="scientific">Candidatus Sysuiplasma superficiale</name>
    <dbReference type="NCBI Taxonomy" id="2823368"/>
    <lineage>
        <taxon>Archaea</taxon>
        <taxon>Methanobacteriati</taxon>
        <taxon>Thermoplasmatota</taxon>
        <taxon>Thermoplasmata</taxon>
        <taxon>Candidatus Sysuiplasmatales</taxon>
        <taxon>Candidatus Sysuiplasmataceae</taxon>
        <taxon>Candidatus Sysuiplasma</taxon>
    </lineage>
</organism>
<keyword evidence="1 6" id="KW-0963">Cytoplasm</keyword>
<sequence length="452" mass="49502">MPVYVGVDDTDSAQGMCTTYLVTEIIRRLNFPILYGLPRLVRLNPNIPWKTRGNGALSIILGGDAQGSSVVGEISGVPVLSSRIATGVSDSLSVVNRAVRSVVEEAAMMDADNTNPGAVVSPAPVNEALYWKAVRGIVEKEEAILFAREAGAVVNEWKNGRGVIGAASALSWRGQNSTFELITYRYRHRWGTSRDINVVDVSSLSDRFPSTFNNYDRATRHPCIYPSSPCPVLYGIRGTRPEVLPEAMKTVRSEMPERWLLFETNQATDDHISVLNGSPSLFSSYVVQGTVRSYPETVRGGHVFFEMTTHEGIILLCAAFEETKDLRGIVRGLIPGDSITVWGAFKPPAGELLNGSLNIEKISVNALARRWIKKSNPVCSVCGRKMESVGRGKGYRCRKCKQRSDMPEMTEARRTVSPGIYSPTTSSRRHLSRPAEMTVQSGVACQTVTGSQ</sequence>
<evidence type="ECO:0000313" key="13">
    <source>
        <dbReference type="Proteomes" id="UP000750197"/>
    </source>
</evidence>
<evidence type="ECO:0000259" key="9">
    <source>
        <dbReference type="Pfam" id="PF22641"/>
    </source>
</evidence>
<dbReference type="EMBL" id="JAHEAC010000005">
    <property type="protein sequence ID" value="MBX8643377.1"/>
    <property type="molecule type" value="Genomic_DNA"/>
</dbReference>
<dbReference type="PANTHER" id="PTHR40705:SF2">
    <property type="entry name" value="DUF1743 DOMAIN-CONTAINING PROTEIN"/>
    <property type="match status" value="1"/>
</dbReference>
<evidence type="ECO:0000313" key="12">
    <source>
        <dbReference type="EMBL" id="MBX8643377.1"/>
    </source>
</evidence>
<evidence type="ECO:0000256" key="5">
    <source>
        <dbReference type="ARBA" id="ARBA00022840"/>
    </source>
</evidence>
<evidence type="ECO:0000256" key="3">
    <source>
        <dbReference type="ARBA" id="ARBA00022694"/>
    </source>
</evidence>
<keyword evidence="3 6" id="KW-0819">tRNA processing</keyword>
<dbReference type="GO" id="GO:0002101">
    <property type="term" value="P:tRNA wobble cytosine modification"/>
    <property type="evidence" value="ECO:0007669"/>
    <property type="project" value="UniProtKB-UniRule"/>
</dbReference>
<dbReference type="Gene3D" id="2.40.50.1010">
    <property type="match status" value="1"/>
</dbReference>
<keyword evidence="5 6" id="KW-0067">ATP-binding</keyword>
<dbReference type="Gene3D" id="3.90.600.20">
    <property type="match status" value="1"/>
</dbReference>
<dbReference type="CDD" id="cd04482">
    <property type="entry name" value="RPA2_OBF_like"/>
    <property type="match status" value="1"/>
</dbReference>
<accession>A0A8J8CD87</accession>
<dbReference type="PANTHER" id="PTHR40705">
    <property type="entry name" value="TRNA(ILE2) 2-AGMATINYLCYTIDINE SYNTHETASE TIAS"/>
    <property type="match status" value="1"/>
</dbReference>
<dbReference type="GO" id="GO:0016879">
    <property type="term" value="F:ligase activity, forming carbon-nitrogen bonds"/>
    <property type="evidence" value="ECO:0007669"/>
    <property type="project" value="UniProtKB-UniRule"/>
</dbReference>
<comment type="catalytic activity">
    <reaction evidence="6">
        <text>cytidine(34) in tRNA(Ile2) + agmatine + ATP + H2O = 2-agmatinylcytidine(34) in tRNA(Ile2) + AMP + 2 phosphate + 2 H(+)</text>
        <dbReference type="Rhea" id="RHEA:43608"/>
        <dbReference type="Rhea" id="RHEA-COMP:10625"/>
        <dbReference type="Rhea" id="RHEA-COMP:10626"/>
        <dbReference type="ChEBI" id="CHEBI:15377"/>
        <dbReference type="ChEBI" id="CHEBI:15378"/>
        <dbReference type="ChEBI" id="CHEBI:30616"/>
        <dbReference type="ChEBI" id="CHEBI:43474"/>
        <dbReference type="ChEBI" id="CHEBI:58145"/>
        <dbReference type="ChEBI" id="CHEBI:82748"/>
        <dbReference type="ChEBI" id="CHEBI:83545"/>
        <dbReference type="ChEBI" id="CHEBI:456215"/>
        <dbReference type="EC" id="6.3.4.22"/>
    </reaction>
</comment>
<dbReference type="AlphaFoldDB" id="A0A8J8CD87"/>